<evidence type="ECO:0008006" key="3">
    <source>
        <dbReference type="Google" id="ProtNLM"/>
    </source>
</evidence>
<dbReference type="AlphaFoldDB" id="A0A098YPS8"/>
<dbReference type="SUPFAM" id="SSF56935">
    <property type="entry name" value="Porins"/>
    <property type="match status" value="1"/>
</dbReference>
<evidence type="ECO:0000313" key="2">
    <source>
        <dbReference type="Proteomes" id="UP000029723"/>
    </source>
</evidence>
<protein>
    <recommendedName>
        <fullName evidence="3">Outer membrane protein beta-barrel domain-containing protein</fullName>
    </recommendedName>
</protein>
<reference evidence="1 2" key="1">
    <citation type="submission" date="2014-07" db="EMBL/GenBank/DDBJ databases">
        <authorList>
            <person name="McCorrison J."/>
            <person name="Sanka R."/>
            <person name="Torralba M."/>
            <person name="Gillis M."/>
            <person name="Haft D.H."/>
            <person name="Methe B."/>
            <person name="Sutton G."/>
            <person name="Nelson K.E."/>
        </authorList>
    </citation>
    <scope>NUCLEOTIDE SEQUENCE [LARGE SCALE GENOMIC DNA]</scope>
    <source>
        <strain evidence="1 2">S9-PR14</strain>
    </source>
</reference>
<proteinExistence type="predicted"/>
<gene>
    <name evidence="1" type="ORF">HMPREF9304_10470</name>
</gene>
<comment type="caution">
    <text evidence="1">The sequence shown here is derived from an EMBL/GenBank/DDBJ whole genome shotgun (WGS) entry which is preliminary data.</text>
</comment>
<evidence type="ECO:0000313" key="1">
    <source>
        <dbReference type="EMBL" id="KGI21401.1"/>
    </source>
</evidence>
<name>A0A098YPS8_9BACT</name>
<dbReference type="RefSeq" id="WP_231564508.1">
    <property type="nucleotide sequence ID" value="NZ_JRPQ01000154.1"/>
</dbReference>
<organism evidence="1 2">
    <name type="scientific">Hoylesella timonensis S9-PR14</name>
    <dbReference type="NCBI Taxonomy" id="1401062"/>
    <lineage>
        <taxon>Bacteria</taxon>
        <taxon>Pseudomonadati</taxon>
        <taxon>Bacteroidota</taxon>
        <taxon>Bacteroidia</taxon>
        <taxon>Bacteroidales</taxon>
        <taxon>Prevotellaceae</taxon>
        <taxon>Hoylesella</taxon>
    </lineage>
</organism>
<dbReference type="Proteomes" id="UP000029723">
    <property type="component" value="Unassembled WGS sequence"/>
</dbReference>
<dbReference type="EMBL" id="JRPQ01000154">
    <property type="protein sequence ID" value="KGI21401.1"/>
    <property type="molecule type" value="Genomic_DNA"/>
</dbReference>
<accession>A0A098YPS8</accession>
<sequence length="975" mass="111587">MNIKMPKWTLFVLLSLLTLLPKQILAYQTTIMLPSTRNYTIHGRIVDSFTNLPISNVKLTLLSADSTVIDTCRTFIWNDKAVHPDSYFYMQKNLSEGKYIFKIEHPDYFTTFVNKEILFKGRNTNIDMQDIPIKKKGMEDKEHTLDEVVVKSTKIKMVMKGDTLVFNAEAFNLPEGSMLDALIRQLPGATLNSNGEIFINGRKLDYLTLNGKDFFKGNNKQLIENLPNYTVKNLKVFEKSTDRGQAMGVDIDKKDYIMDILLKKKYEKTLIANFDIAGGTNNRYAAKAFGLYFTPRLQLSVFSNCNNVNEDRKPGEKGDWDPTKLPNGQVIQKTVGLNAAVSNEKNTLENSMSTSFSWRDTHNISQMIAESFLNGGNNFNRSISEVKSKNFIYDFQNNLKISTPIYLKSTINLNYNKFDNWESDRSARFNADPSPIGCTEAILDTIFSSSRNRLINDFGVNRLSTKTYGFGHSLKTFANVNAYKQLPSGDRISALIEGNYLNTKNSMFNNYQLKYLKNNAIDDYRNRYDDTPSYSYNYRLGPQYTFVIPNGFRLFTGYQYQQKGSYRNNQKYRLDKLDGWQKENHPLGSLPSSRDSLLLSLDANNSYKGYYISKQNSASLGFGYSKSKNHNNVFFNTNVSVGYKREKLDFRNSLLNTSVQQYNWISELSLNMGFTINKYGFYGTLTSKVETPNLYSKITRSDDSNPLAISLGNPNLKNSRNTNVNLSFSDNNNRRFKLPMAFININIHQNAIANGFTYNPITGIYTYKPQNVRGNWSGNIGLYDTFPLDNKNYFTLINAIVYSYNHNVDLTGVTGQTESMLSKVNNHWLEDNLSLNYQNGGLTCSLVGEMKWRYANSRREKFSSIRTLDFNYGILGSYKFKLGLETGMDLKMFSRSGYSDPLINTNDLICNAYVSKSFFRGKLAAKLEGYDIFHQLKSINYEINGQGKTEKRFNAIPNYLMLHLMYKLNISGKKK</sequence>